<dbReference type="STRING" id="1235802.C823_04900"/>
<dbReference type="InterPro" id="IPR042185">
    <property type="entry name" value="Serpin_sf_2"/>
</dbReference>
<gene>
    <name evidence="4" type="ORF">C823_04900</name>
</gene>
<dbReference type="Gene3D" id="2.30.39.10">
    <property type="entry name" value="Alpha-1-antitrypsin, domain 1"/>
    <property type="match status" value="1"/>
</dbReference>
<proteinExistence type="inferred from homology"/>
<dbReference type="HOGENOM" id="CLU_023330_0_3_9"/>
<dbReference type="SUPFAM" id="SSF56574">
    <property type="entry name" value="Serpins"/>
    <property type="match status" value="1"/>
</dbReference>
<dbReference type="Pfam" id="PF00079">
    <property type="entry name" value="Serpin"/>
    <property type="match status" value="1"/>
</dbReference>
<comment type="similarity">
    <text evidence="1">Belongs to the serpin family.</text>
</comment>
<dbReference type="PANTHER" id="PTHR11461">
    <property type="entry name" value="SERINE PROTEASE INHIBITOR, SERPIN"/>
    <property type="match status" value="1"/>
</dbReference>
<dbReference type="InterPro" id="IPR000215">
    <property type="entry name" value="Serpin_fam"/>
</dbReference>
<sequence length="410" mass="45552">MKKQLLSSALAFILASASLIGAGAYVTADESLKTVQAKEKTTDAKSAVKSVRKFGYDLMEQYLSEKNPVMSPVSAYVVLGMVGNGAKGTTKKEFEKVLGSNMLTASEQLLHTLPQEQDGMKLTVANSAWLDEAFTPKKAWLNTAKTQFQSDVFTEKLSTNATKNKINSWVSDRTNQLIPKLLDKKMEKETRLALINTLYFKADWQQPFIPEKTSLADFHSDYGKTIQTDMMHDGNYVCGYFKDDASEGVILPYKDSNFAFVAVKPSKDEKIRDWYASYTPEKLEALLDSSQTKNVDLSLPKFDIRCRMKLNDSLNKMGIKKAFDEKKADLTLLGKSKDEENLYLSFVLQEAVIRVAEEGTEAAAATIGGIAAGTAMIIDKPIVKFDRSFMYMIVDTESGAPLFMGIVDEP</sequence>
<keyword evidence="2" id="KW-0732">Signal</keyword>
<evidence type="ECO:0000259" key="3">
    <source>
        <dbReference type="SMART" id="SM00093"/>
    </source>
</evidence>
<protein>
    <recommendedName>
        <fullName evidence="3">Serpin domain-containing protein</fullName>
    </recommendedName>
</protein>
<feature type="signal peptide" evidence="2">
    <location>
        <begin position="1"/>
        <end position="22"/>
    </location>
</feature>
<evidence type="ECO:0000256" key="2">
    <source>
        <dbReference type="SAM" id="SignalP"/>
    </source>
</evidence>
<dbReference type="InterPro" id="IPR036186">
    <property type="entry name" value="Serpin_sf"/>
</dbReference>
<keyword evidence="5" id="KW-1185">Reference proteome</keyword>
<organism evidence="4 5">
    <name type="scientific">Eubacterium plexicaudatum ASF492</name>
    <dbReference type="NCBI Taxonomy" id="1235802"/>
    <lineage>
        <taxon>Bacteria</taxon>
        <taxon>Bacillati</taxon>
        <taxon>Bacillota</taxon>
        <taxon>Clostridia</taxon>
        <taxon>Eubacteriales</taxon>
        <taxon>Eubacteriaceae</taxon>
        <taxon>Eubacterium</taxon>
    </lineage>
</organism>
<reference evidence="4 5" key="1">
    <citation type="journal article" date="2014" name="Genome Announc.">
        <title>Draft genome sequences of the altered schaedler flora, a defined bacterial community from gnotobiotic mice.</title>
        <authorList>
            <person name="Wannemuehler M.J."/>
            <person name="Overstreet A.M."/>
            <person name="Ward D.V."/>
            <person name="Phillips G.J."/>
        </authorList>
    </citation>
    <scope>NUCLEOTIDE SEQUENCE [LARGE SCALE GENOMIC DNA]</scope>
    <source>
        <strain evidence="4 5">ASF492</strain>
    </source>
</reference>
<dbReference type="PATRIC" id="fig|1235802.3.peg.5159"/>
<dbReference type="AlphaFoldDB" id="N1ZU94"/>
<dbReference type="OrthoDB" id="9764871at2"/>
<evidence type="ECO:0000256" key="1">
    <source>
        <dbReference type="RuleBase" id="RU000411"/>
    </source>
</evidence>
<feature type="chain" id="PRO_5039178327" description="Serpin domain-containing protein" evidence="2">
    <location>
        <begin position="23"/>
        <end position="410"/>
    </location>
</feature>
<evidence type="ECO:0000313" key="5">
    <source>
        <dbReference type="Proteomes" id="UP000012589"/>
    </source>
</evidence>
<dbReference type="GO" id="GO:0004867">
    <property type="term" value="F:serine-type endopeptidase inhibitor activity"/>
    <property type="evidence" value="ECO:0007669"/>
    <property type="project" value="InterPro"/>
</dbReference>
<dbReference type="GO" id="GO:0005615">
    <property type="term" value="C:extracellular space"/>
    <property type="evidence" value="ECO:0007669"/>
    <property type="project" value="InterPro"/>
</dbReference>
<dbReference type="InterPro" id="IPR042178">
    <property type="entry name" value="Serpin_sf_1"/>
</dbReference>
<dbReference type="EMBL" id="AQFT01000141">
    <property type="protein sequence ID" value="EMZ20602.1"/>
    <property type="molecule type" value="Genomic_DNA"/>
</dbReference>
<accession>N1ZU94</accession>
<dbReference type="PROSITE" id="PS00284">
    <property type="entry name" value="SERPIN"/>
    <property type="match status" value="1"/>
</dbReference>
<name>N1ZU94_9FIRM</name>
<dbReference type="InterPro" id="IPR023796">
    <property type="entry name" value="Serpin_dom"/>
</dbReference>
<evidence type="ECO:0000313" key="4">
    <source>
        <dbReference type="EMBL" id="EMZ20602.1"/>
    </source>
</evidence>
<dbReference type="Gene3D" id="3.30.497.10">
    <property type="entry name" value="Antithrombin, subunit I, domain 2"/>
    <property type="match status" value="1"/>
</dbReference>
<dbReference type="Proteomes" id="UP000012589">
    <property type="component" value="Unassembled WGS sequence"/>
</dbReference>
<dbReference type="CDD" id="cd19589">
    <property type="entry name" value="serpin_tengpin-like"/>
    <property type="match status" value="1"/>
</dbReference>
<feature type="domain" description="Serpin" evidence="3">
    <location>
        <begin position="61"/>
        <end position="410"/>
    </location>
</feature>
<dbReference type="eggNOG" id="COG4826">
    <property type="taxonomic scope" value="Bacteria"/>
</dbReference>
<dbReference type="InterPro" id="IPR023795">
    <property type="entry name" value="Serpin_CS"/>
</dbReference>
<dbReference type="PANTHER" id="PTHR11461:SF211">
    <property type="entry name" value="GH10112P-RELATED"/>
    <property type="match status" value="1"/>
</dbReference>
<comment type="caution">
    <text evidence="4">The sequence shown here is derived from an EMBL/GenBank/DDBJ whole genome shotgun (WGS) entry which is preliminary data.</text>
</comment>
<dbReference type="SMART" id="SM00093">
    <property type="entry name" value="SERPIN"/>
    <property type="match status" value="1"/>
</dbReference>